<feature type="region of interest" description="Disordered" evidence="1">
    <location>
        <begin position="61"/>
        <end position="93"/>
    </location>
</feature>
<dbReference type="AlphaFoldDB" id="A0A8K0CF43"/>
<name>A0A8K0CF43_IGNLU</name>
<evidence type="ECO:0000256" key="1">
    <source>
        <dbReference type="SAM" id="MobiDB-lite"/>
    </source>
</evidence>
<dbReference type="EMBL" id="VTPC01088463">
    <property type="protein sequence ID" value="KAF2886179.1"/>
    <property type="molecule type" value="Genomic_DNA"/>
</dbReference>
<organism evidence="2 3">
    <name type="scientific">Ignelater luminosus</name>
    <name type="common">Cucubano</name>
    <name type="synonym">Pyrophorus luminosus</name>
    <dbReference type="NCBI Taxonomy" id="2038154"/>
    <lineage>
        <taxon>Eukaryota</taxon>
        <taxon>Metazoa</taxon>
        <taxon>Ecdysozoa</taxon>
        <taxon>Arthropoda</taxon>
        <taxon>Hexapoda</taxon>
        <taxon>Insecta</taxon>
        <taxon>Pterygota</taxon>
        <taxon>Neoptera</taxon>
        <taxon>Endopterygota</taxon>
        <taxon>Coleoptera</taxon>
        <taxon>Polyphaga</taxon>
        <taxon>Elateriformia</taxon>
        <taxon>Elateroidea</taxon>
        <taxon>Elateridae</taxon>
        <taxon>Agrypninae</taxon>
        <taxon>Pyrophorini</taxon>
        <taxon>Ignelater</taxon>
    </lineage>
</organism>
<gene>
    <name evidence="2" type="ORF">ILUMI_19994</name>
</gene>
<protein>
    <submittedName>
        <fullName evidence="2">Uncharacterized protein</fullName>
    </submittedName>
</protein>
<comment type="caution">
    <text evidence="2">The sequence shown here is derived from an EMBL/GenBank/DDBJ whole genome shotgun (WGS) entry which is preliminary data.</text>
</comment>
<evidence type="ECO:0000313" key="3">
    <source>
        <dbReference type="Proteomes" id="UP000801492"/>
    </source>
</evidence>
<keyword evidence="3" id="KW-1185">Reference proteome</keyword>
<sequence>MSRYDLYEIAKLCVYAAVIVTCLRIIRGYPLPDKIFTNPFVDYDPPRRLLTYDIVTRVDTSPKIDSNEETTELEATPLGDQSDDEEDCDVAVPDTPHINTVKTRVFSYMERHSLTQKKNIKWRKRQG</sequence>
<reference evidence="2" key="1">
    <citation type="submission" date="2019-08" db="EMBL/GenBank/DDBJ databases">
        <title>The genome of the North American firefly Photinus pyralis.</title>
        <authorList>
            <consortium name="Photinus pyralis genome working group"/>
            <person name="Fallon T.R."/>
            <person name="Sander Lower S.E."/>
            <person name="Weng J.-K."/>
        </authorList>
    </citation>
    <scope>NUCLEOTIDE SEQUENCE</scope>
    <source>
        <strain evidence="2">TRF0915ILg1</strain>
        <tissue evidence="2">Whole body</tissue>
    </source>
</reference>
<evidence type="ECO:0000313" key="2">
    <source>
        <dbReference type="EMBL" id="KAF2886179.1"/>
    </source>
</evidence>
<dbReference type="Proteomes" id="UP000801492">
    <property type="component" value="Unassembled WGS sequence"/>
</dbReference>
<proteinExistence type="predicted"/>
<accession>A0A8K0CF43</accession>